<dbReference type="AlphaFoldDB" id="C6C9D7"/>
<evidence type="ECO:0000256" key="4">
    <source>
        <dbReference type="ARBA" id="ARBA00034247"/>
    </source>
</evidence>
<dbReference type="NCBIfam" id="TIGR00254">
    <property type="entry name" value="GGDEF"/>
    <property type="match status" value="1"/>
</dbReference>
<feature type="domain" description="GGDEF" evidence="6">
    <location>
        <begin position="233"/>
        <end position="365"/>
    </location>
</feature>
<dbReference type="InterPro" id="IPR029787">
    <property type="entry name" value="Nucleotide_cyclase"/>
</dbReference>
<dbReference type="HOGENOM" id="CLU_731009_0_0_6"/>
<organism evidence="7 8">
    <name type="scientific">Musicola paradisiaca (strain Ech703)</name>
    <name type="common">Dickeya paradisiaca</name>
    <name type="synonym">Dickeya dadantii</name>
    <dbReference type="NCBI Taxonomy" id="579405"/>
    <lineage>
        <taxon>Bacteria</taxon>
        <taxon>Pseudomonadati</taxon>
        <taxon>Pseudomonadota</taxon>
        <taxon>Gammaproteobacteria</taxon>
        <taxon>Enterobacterales</taxon>
        <taxon>Pectobacteriaceae</taxon>
        <taxon>Musicola</taxon>
    </lineage>
</organism>
<dbReference type="eggNOG" id="COG3706">
    <property type="taxonomic scope" value="Bacteria"/>
</dbReference>
<dbReference type="InterPro" id="IPR043128">
    <property type="entry name" value="Rev_trsase/Diguanyl_cyclase"/>
</dbReference>
<dbReference type="InterPro" id="IPR050469">
    <property type="entry name" value="Diguanylate_Cyclase"/>
</dbReference>
<keyword evidence="8" id="KW-1185">Reference proteome</keyword>
<dbReference type="Proteomes" id="UP000002734">
    <property type="component" value="Chromosome"/>
</dbReference>
<keyword evidence="5" id="KW-1133">Transmembrane helix</keyword>
<dbReference type="FunFam" id="3.30.70.270:FF:000001">
    <property type="entry name" value="Diguanylate cyclase domain protein"/>
    <property type="match status" value="1"/>
</dbReference>
<reference evidence="7" key="1">
    <citation type="submission" date="2009-06" db="EMBL/GenBank/DDBJ databases">
        <title>Complete sequence of Dickeya dadantii Ech703.</title>
        <authorList>
            <consortium name="US DOE Joint Genome Institute"/>
            <person name="Lucas S."/>
            <person name="Copeland A."/>
            <person name="Lapidus A."/>
            <person name="Glavina del Rio T."/>
            <person name="Dalin E."/>
            <person name="Tice H."/>
            <person name="Bruce D."/>
            <person name="Goodwin L."/>
            <person name="Pitluck S."/>
            <person name="Chertkov O."/>
            <person name="Brettin T."/>
            <person name="Detter J.C."/>
            <person name="Han C."/>
            <person name="Larimer F."/>
            <person name="Land M."/>
            <person name="Hauser L."/>
            <person name="Kyrpides N."/>
            <person name="Mikhailova N."/>
            <person name="Balakrishnan V."/>
            <person name="Glasner J."/>
            <person name="Perna N.T."/>
        </authorList>
    </citation>
    <scope>NUCLEOTIDE SEQUENCE [LARGE SCALE GENOMIC DNA]</scope>
    <source>
        <strain evidence="7">Ech703</strain>
    </source>
</reference>
<feature type="transmembrane region" description="Helical" evidence="5">
    <location>
        <begin position="12"/>
        <end position="35"/>
    </location>
</feature>
<dbReference type="InterPro" id="IPR000160">
    <property type="entry name" value="GGDEF_dom"/>
</dbReference>
<evidence type="ECO:0000259" key="6">
    <source>
        <dbReference type="PROSITE" id="PS50887"/>
    </source>
</evidence>
<keyword evidence="5" id="KW-0812">Transmembrane</keyword>
<dbReference type="EC" id="2.7.7.65" evidence="3"/>
<dbReference type="PROSITE" id="PS50887">
    <property type="entry name" value="GGDEF"/>
    <property type="match status" value="1"/>
</dbReference>
<evidence type="ECO:0000256" key="3">
    <source>
        <dbReference type="ARBA" id="ARBA00012528"/>
    </source>
</evidence>
<proteinExistence type="predicted"/>
<dbReference type="EMBL" id="CP001654">
    <property type="protein sequence ID" value="ACS84388.1"/>
    <property type="molecule type" value="Genomic_DNA"/>
</dbReference>
<evidence type="ECO:0000313" key="7">
    <source>
        <dbReference type="EMBL" id="ACS84388.1"/>
    </source>
</evidence>
<dbReference type="KEGG" id="dda:Dd703_0577"/>
<evidence type="ECO:0000256" key="1">
    <source>
        <dbReference type="ARBA" id="ARBA00001946"/>
    </source>
</evidence>
<dbReference type="STRING" id="579405.Dd703_0577"/>
<accession>C6C9D7</accession>
<comment type="cofactor">
    <cofactor evidence="1">
        <name>Mg(2+)</name>
        <dbReference type="ChEBI" id="CHEBI:18420"/>
    </cofactor>
</comment>
<name>C6C9D7_MUSP7</name>
<feature type="transmembrane region" description="Helical" evidence="5">
    <location>
        <begin position="171"/>
        <end position="192"/>
    </location>
</feature>
<dbReference type="SUPFAM" id="SSF55073">
    <property type="entry name" value="Nucleotide cyclase"/>
    <property type="match status" value="1"/>
</dbReference>
<comment type="catalytic activity">
    <reaction evidence="4">
        <text>2 GTP = 3',3'-c-di-GMP + 2 diphosphate</text>
        <dbReference type="Rhea" id="RHEA:24898"/>
        <dbReference type="ChEBI" id="CHEBI:33019"/>
        <dbReference type="ChEBI" id="CHEBI:37565"/>
        <dbReference type="ChEBI" id="CHEBI:58805"/>
        <dbReference type="EC" id="2.7.7.65"/>
    </reaction>
</comment>
<sequence length="378" mass="42314">MSRLQNQLLKLFSHPVSAFILFGSFALVVASLLLLNAREKDWRDEKASFDNIIRMYESYSTNGELSESNRNYRVGSAMSINVKVLAFNTRDTRRECITRLTELNLSLNDMAIIRLCENRLPVSGSKSNKDQVTTIMPILSPTDDLIGARVRVTIMDTMPSWHDLFLSSSSLFTLAFISLMIAIIGSLLSLLAKKYLIELPTIARYDDLTSLLRRDAFFQASNQALMLSRREDLPVCVMLIDIDHFKQVNDTQGHADGDKTLTVIANLIRDNSRRQDVLGRLGGDEFAIVLPDTPAESASRVAERIRTALIELREESEWLSPHISVSIGLTVATDDETELDELIRRADTHLYMAKRTRNCTVSDSGLVTPIATKTVSAG</sequence>
<dbReference type="Pfam" id="PF00990">
    <property type="entry name" value="GGDEF"/>
    <property type="match status" value="1"/>
</dbReference>
<gene>
    <name evidence="7" type="ordered locus">Dd703_0577</name>
</gene>
<evidence type="ECO:0000256" key="5">
    <source>
        <dbReference type="SAM" id="Phobius"/>
    </source>
</evidence>
<dbReference type="SMART" id="SM00267">
    <property type="entry name" value="GGDEF"/>
    <property type="match status" value="1"/>
</dbReference>
<protein>
    <recommendedName>
        <fullName evidence="3">diguanylate cyclase</fullName>
        <ecNumber evidence="3">2.7.7.65</ecNumber>
    </recommendedName>
</protein>
<keyword evidence="5" id="KW-0472">Membrane</keyword>
<dbReference type="Gene3D" id="3.30.70.270">
    <property type="match status" value="1"/>
</dbReference>
<dbReference type="RefSeq" id="WP_012764207.1">
    <property type="nucleotide sequence ID" value="NC_012880.1"/>
</dbReference>
<dbReference type="GO" id="GO:0052621">
    <property type="term" value="F:diguanylate cyclase activity"/>
    <property type="evidence" value="ECO:0007669"/>
    <property type="project" value="UniProtKB-EC"/>
</dbReference>
<dbReference type="CDD" id="cd01949">
    <property type="entry name" value="GGDEF"/>
    <property type="match status" value="1"/>
</dbReference>
<dbReference type="PANTHER" id="PTHR45138:SF9">
    <property type="entry name" value="DIGUANYLATE CYCLASE DGCM-RELATED"/>
    <property type="match status" value="1"/>
</dbReference>
<comment type="pathway">
    <text evidence="2">Purine metabolism; 3',5'-cyclic di-GMP biosynthesis.</text>
</comment>
<evidence type="ECO:0000313" key="8">
    <source>
        <dbReference type="Proteomes" id="UP000002734"/>
    </source>
</evidence>
<dbReference type="PANTHER" id="PTHR45138">
    <property type="entry name" value="REGULATORY COMPONENTS OF SENSORY TRANSDUCTION SYSTEM"/>
    <property type="match status" value="1"/>
</dbReference>
<evidence type="ECO:0000256" key="2">
    <source>
        <dbReference type="ARBA" id="ARBA00004665"/>
    </source>
</evidence>